<dbReference type="PANTHER" id="PTHR47336">
    <property type="entry name" value="TRANSCRIPTION FACTOR HMS1-RELATED"/>
    <property type="match status" value="1"/>
</dbReference>
<dbReference type="InterPro" id="IPR036638">
    <property type="entry name" value="HLH_DNA-bd_sf"/>
</dbReference>
<dbReference type="Gene3D" id="4.10.280.10">
    <property type="entry name" value="Helix-loop-helix DNA-binding domain"/>
    <property type="match status" value="1"/>
</dbReference>
<feature type="compositionally biased region" description="Polar residues" evidence="1">
    <location>
        <begin position="291"/>
        <end position="300"/>
    </location>
</feature>
<dbReference type="AlphaFoldDB" id="A0A4Q9MVL6"/>
<dbReference type="Proteomes" id="UP000292957">
    <property type="component" value="Unassembled WGS sequence"/>
</dbReference>
<dbReference type="SMART" id="SM00353">
    <property type="entry name" value="HLH"/>
    <property type="match status" value="1"/>
</dbReference>
<evidence type="ECO:0000313" key="3">
    <source>
        <dbReference type="EMBL" id="TBU31447.1"/>
    </source>
</evidence>
<evidence type="ECO:0000259" key="2">
    <source>
        <dbReference type="PROSITE" id="PS50888"/>
    </source>
</evidence>
<sequence>MSTPPPSESSSSSSTNSPSPTTPNSELKSDPSETLEFLLQTMAAQAQAHAQNGESSSPFDSNGQPDWSQLSSWESTGQEQKFETTSDFNFSFPMDLDFDPNMAVDPSALHFTTIFEQSAFTLPPSESSFLLSNEMVHNNMLFSGEDFGMPHSHIEPGTGRRLSVTSSSSSSGASLSPIMEPTHAVSSSPPDVNLNDPASELAQRVRQMAGVTLAVPVSAQVQQLAAAGGQAKLPIPRLKQSPTPAPAPKRTMKPSPPPPEQAASPSSSSSSSPPPSSTPVSEHAPSPVTEIPSTGPTQTIIGRPKTSHTTIERRYRTNLNARITGLKQSVPALRVLEAKAGQPTPWNDVVDTRGFVDGVKVARKMSKANILGKATEYIRVLKKREARLKREQDGLKSLINGLVGGPALLKEWEREWRERFGGEEKDEIEDDDAAGASDDDEGDGDDSDGEDEEGRTRKKAKLAKPAKKEKPYRPPPPPPVPSVPGAVPEKRKRGRPRKIPLPPTPVSTDVSAAVTPAPTAAQPIFPVEQVMHDAFMQVKPERTMQQPPQSTSQQYLLAVFAFFSVFNSPLTSSHRSPAASYEHTHHGAVLTPHQPTATHVPVGTSARYGVHEAIQAAHLLVSTLVFFYVLVPWLSGTIRRTNLLSKVASVFSRSHSDTPFPTTLTSGSPAKRNALARSVLVDVLSPETRGSVDEPARLRSALGISTGVIGLLQSVIKAARRDRGIELNQLEQRAWVRLGELIAFDGSVGNMTRLQTFWCMSWHISTFAASTTDLSTLALIIHPVSSSKATELWERARQREVLRAHEKIVLNNMSVEGAADWLSKWRSWHEFERKGRCTACEKRTPLGILAAILIRERLRKHAASLFVRTVVRAEVEARRAGPAYDSDDECDEPMYVYDADKDYKEEQERKETVEAGKSIGGRTAELAVLLERIWDTGFSSQEESLVPLPRHAHAHARNPDVDADCEDDQDLASQDEAEIRALLTATLIYRRVFPSTIPACAVSAGRAPAFVLSPPPSPSRRNAQLHMALRTALGSPAFESGADGRLEDPELGAALEDARDRVVDMLVDFERACRRGGRALD</sequence>
<accession>A0A4Q9MVL6</accession>
<feature type="region of interest" description="Disordered" evidence="1">
    <location>
        <begin position="157"/>
        <end position="196"/>
    </location>
</feature>
<protein>
    <recommendedName>
        <fullName evidence="2">BHLH domain-containing protein</fullName>
    </recommendedName>
</protein>
<feature type="compositionally biased region" description="Basic residues" evidence="1">
    <location>
        <begin position="456"/>
        <end position="465"/>
    </location>
</feature>
<dbReference type="InterPro" id="IPR052099">
    <property type="entry name" value="Regulatory_TF_Diverse"/>
</dbReference>
<dbReference type="PROSITE" id="PS50888">
    <property type="entry name" value="BHLH"/>
    <property type="match status" value="1"/>
</dbReference>
<feature type="compositionally biased region" description="Low complexity" evidence="1">
    <location>
        <begin position="159"/>
        <end position="176"/>
    </location>
</feature>
<dbReference type="PANTHER" id="PTHR47336:SF2">
    <property type="entry name" value="TRANSCRIPTION FACTOR HMS1-RELATED"/>
    <property type="match status" value="1"/>
</dbReference>
<feature type="compositionally biased region" description="Low complexity" evidence="1">
    <location>
        <begin position="261"/>
        <end position="271"/>
    </location>
</feature>
<feature type="compositionally biased region" description="Low complexity" evidence="1">
    <location>
        <begin position="8"/>
        <end position="26"/>
    </location>
</feature>
<dbReference type="GO" id="GO:0046983">
    <property type="term" value="F:protein dimerization activity"/>
    <property type="evidence" value="ECO:0007669"/>
    <property type="project" value="InterPro"/>
</dbReference>
<reference evidence="3" key="1">
    <citation type="submission" date="2019-01" db="EMBL/GenBank/DDBJ databases">
        <title>Draft genome sequences of three monokaryotic isolates of the white-rot basidiomycete fungus Dichomitus squalens.</title>
        <authorList>
            <consortium name="DOE Joint Genome Institute"/>
            <person name="Lopez S.C."/>
            <person name="Andreopoulos B."/>
            <person name="Pangilinan J."/>
            <person name="Lipzen A."/>
            <person name="Riley R."/>
            <person name="Ahrendt S."/>
            <person name="Ng V."/>
            <person name="Barry K."/>
            <person name="Daum C."/>
            <person name="Grigoriev I.V."/>
            <person name="Hilden K.S."/>
            <person name="Makela M.R."/>
            <person name="de Vries R.P."/>
        </authorList>
    </citation>
    <scope>NUCLEOTIDE SEQUENCE [LARGE SCALE GENOMIC DNA]</scope>
    <source>
        <strain evidence="3">OM18370.1</strain>
    </source>
</reference>
<organism evidence="3">
    <name type="scientific">Dichomitus squalens</name>
    <dbReference type="NCBI Taxonomy" id="114155"/>
    <lineage>
        <taxon>Eukaryota</taxon>
        <taxon>Fungi</taxon>
        <taxon>Dikarya</taxon>
        <taxon>Basidiomycota</taxon>
        <taxon>Agaricomycotina</taxon>
        <taxon>Agaricomycetes</taxon>
        <taxon>Polyporales</taxon>
        <taxon>Polyporaceae</taxon>
        <taxon>Dichomitus</taxon>
    </lineage>
</organism>
<dbReference type="EMBL" id="ML143399">
    <property type="protein sequence ID" value="TBU31447.1"/>
    <property type="molecule type" value="Genomic_DNA"/>
</dbReference>
<evidence type="ECO:0000256" key="1">
    <source>
        <dbReference type="SAM" id="MobiDB-lite"/>
    </source>
</evidence>
<dbReference type="SUPFAM" id="SSF47459">
    <property type="entry name" value="HLH, helix-loop-helix DNA-binding domain"/>
    <property type="match status" value="1"/>
</dbReference>
<name>A0A4Q9MVL6_9APHY</name>
<feature type="compositionally biased region" description="Acidic residues" evidence="1">
    <location>
        <begin position="424"/>
        <end position="453"/>
    </location>
</feature>
<feature type="region of interest" description="Disordered" evidence="1">
    <location>
        <begin position="1"/>
        <end position="82"/>
    </location>
</feature>
<feature type="region of interest" description="Disordered" evidence="1">
    <location>
        <begin position="232"/>
        <end position="310"/>
    </location>
</feature>
<dbReference type="Pfam" id="PF00010">
    <property type="entry name" value="HLH"/>
    <property type="match status" value="1"/>
</dbReference>
<gene>
    <name evidence="3" type="ORF">BD311DRAFT_716749</name>
</gene>
<dbReference type="OrthoDB" id="2133190at2759"/>
<feature type="compositionally biased region" description="Polar residues" evidence="1">
    <location>
        <begin position="52"/>
        <end position="82"/>
    </location>
</feature>
<feature type="domain" description="BHLH" evidence="2">
    <location>
        <begin position="303"/>
        <end position="381"/>
    </location>
</feature>
<feature type="region of interest" description="Disordered" evidence="1">
    <location>
        <begin position="420"/>
        <end position="511"/>
    </location>
</feature>
<proteinExistence type="predicted"/>
<feature type="compositionally biased region" description="Pro residues" evidence="1">
    <location>
        <begin position="473"/>
        <end position="482"/>
    </location>
</feature>
<dbReference type="InterPro" id="IPR011598">
    <property type="entry name" value="bHLH_dom"/>
</dbReference>